<dbReference type="OrthoDB" id="41609at2157"/>
<evidence type="ECO:0000313" key="3">
    <source>
        <dbReference type="Proteomes" id="UP000008138"/>
    </source>
</evidence>
<dbReference type="EMBL" id="CP002590">
    <property type="protein sequence ID" value="AEA11705.1"/>
    <property type="molecule type" value="Genomic_DNA"/>
</dbReference>
<reference key="2">
    <citation type="submission" date="2011-03" db="EMBL/GenBank/DDBJ databases">
        <title>Complete genome sequence of the thermoacidophilic crenarchaeon Thermoproteus uzoniensis 768-20.</title>
        <authorList>
            <person name="Mardanov A.V."/>
            <person name="Gumerov V.M."/>
            <person name="Beletsky A.V."/>
            <person name="Prokofeva M.I."/>
            <person name="Bonch-Osmolovskaya E.A."/>
            <person name="Ravin N.V."/>
            <person name="Skryabin K.G."/>
        </authorList>
    </citation>
    <scope>NUCLEOTIDE SEQUENCE</scope>
    <source>
        <strain>768-20</strain>
    </source>
</reference>
<evidence type="ECO:0000313" key="2">
    <source>
        <dbReference type="EMBL" id="AEA11705.1"/>
    </source>
</evidence>
<protein>
    <submittedName>
        <fullName evidence="2">PaREP1 family protein</fullName>
    </submittedName>
</protein>
<organism evidence="2 3">
    <name type="scientific">Thermoproteus uzoniensis (strain 768-20)</name>
    <dbReference type="NCBI Taxonomy" id="999630"/>
    <lineage>
        <taxon>Archaea</taxon>
        <taxon>Thermoproteota</taxon>
        <taxon>Thermoprotei</taxon>
        <taxon>Thermoproteales</taxon>
        <taxon>Thermoproteaceae</taxon>
        <taxon>Thermoproteus</taxon>
    </lineage>
</organism>
<keyword evidence="1" id="KW-0175">Coiled coil</keyword>
<dbReference type="GeneID" id="10359754"/>
<keyword evidence="3" id="KW-1185">Reference proteome</keyword>
<dbReference type="InterPro" id="IPR010268">
    <property type="entry name" value="PaREP1"/>
</dbReference>
<dbReference type="KEGG" id="tuz:TUZN_0206"/>
<dbReference type="RefSeq" id="WP_013679041.1">
    <property type="nucleotide sequence ID" value="NC_015315.1"/>
</dbReference>
<dbReference type="Pfam" id="PF05942">
    <property type="entry name" value="PaREP1"/>
    <property type="match status" value="1"/>
</dbReference>
<dbReference type="STRING" id="999630.TUZN_0206"/>
<dbReference type="Proteomes" id="UP000008138">
    <property type="component" value="Chromosome"/>
</dbReference>
<dbReference type="eggNOG" id="arCOG03712">
    <property type="taxonomic scope" value="Archaea"/>
</dbReference>
<gene>
    <name evidence="2" type="ordered locus">TUZN_0206</name>
</gene>
<feature type="coiled-coil region" evidence="1">
    <location>
        <begin position="12"/>
        <end position="39"/>
    </location>
</feature>
<name>F2L1W4_THEU7</name>
<dbReference type="HOGENOM" id="CLU_118419_0_0_2"/>
<proteinExistence type="predicted"/>
<dbReference type="AlphaFoldDB" id="F2L1W4"/>
<sequence>MEGYLDFKSKPREYVEARIEEARAEARLAEEMLRRELYQNAANKAFMALKALVSALVVSRLDALAKDGKRREWYERVGYAAPTTGLVKIAKDLEALGIKGIEPAVKTALMLHRFAYNGFDPNFVDYSDVDEVVSDIRQVLDFVERAVQQIAGPDGGGR</sequence>
<evidence type="ECO:0000256" key="1">
    <source>
        <dbReference type="SAM" id="Coils"/>
    </source>
</evidence>
<accession>F2L1W4</accession>
<reference evidence="2 3" key="1">
    <citation type="journal article" date="2011" name="J. Bacteriol.">
        <title>Complete genome sequence of the thermoacidophilic crenarchaeon Thermoproteus uzoniensis 768-20.</title>
        <authorList>
            <person name="Mardanov A.V."/>
            <person name="Gumerov V.M."/>
            <person name="Beletsky A.V."/>
            <person name="Prokofeva M.I."/>
            <person name="Bonch-Osmolovskaya E.A."/>
            <person name="Ravin N.V."/>
            <person name="Skryabin K.G."/>
        </authorList>
    </citation>
    <scope>NUCLEOTIDE SEQUENCE [LARGE SCALE GENOMIC DNA]</scope>
    <source>
        <strain evidence="2 3">768-20</strain>
    </source>
</reference>